<keyword evidence="2" id="KW-0812">Transmembrane</keyword>
<organism evidence="4">
    <name type="scientific">Streptomyces pristinaespiralis</name>
    <dbReference type="NCBI Taxonomy" id="38300"/>
    <lineage>
        <taxon>Bacteria</taxon>
        <taxon>Bacillati</taxon>
        <taxon>Actinomycetota</taxon>
        <taxon>Actinomycetes</taxon>
        <taxon>Kitasatosporales</taxon>
        <taxon>Streptomycetaceae</taxon>
        <taxon>Streptomyces</taxon>
    </lineage>
</organism>
<evidence type="ECO:0000313" key="4">
    <source>
        <dbReference type="EMBL" id="ALC20458.1"/>
    </source>
</evidence>
<dbReference type="Pfam" id="PF13464">
    <property type="entry name" value="RodZ_C"/>
    <property type="match status" value="1"/>
</dbReference>
<dbReference type="PATRIC" id="fig|38300.4.peg.2276"/>
<dbReference type="Gene3D" id="1.10.260.40">
    <property type="entry name" value="lambda repressor-like DNA-binding domains"/>
    <property type="match status" value="1"/>
</dbReference>
<dbReference type="STRING" id="38300.SPRI_2152"/>
<gene>
    <name evidence="4" type="ORF">SPRI_2152</name>
</gene>
<feature type="compositionally biased region" description="Basic and acidic residues" evidence="1">
    <location>
        <begin position="212"/>
        <end position="223"/>
    </location>
</feature>
<dbReference type="InterPro" id="IPR050400">
    <property type="entry name" value="Bact_Cytoskel_RodZ"/>
</dbReference>
<feature type="region of interest" description="Disordered" evidence="1">
    <location>
        <begin position="41"/>
        <end position="62"/>
    </location>
</feature>
<dbReference type="Pfam" id="PF13413">
    <property type="entry name" value="HTH_25"/>
    <property type="match status" value="1"/>
</dbReference>
<evidence type="ECO:0000256" key="2">
    <source>
        <dbReference type="SAM" id="Phobius"/>
    </source>
</evidence>
<evidence type="ECO:0000259" key="3">
    <source>
        <dbReference type="Pfam" id="PF13464"/>
    </source>
</evidence>
<keyword evidence="2" id="KW-0472">Membrane</keyword>
<evidence type="ECO:0000313" key="5">
    <source>
        <dbReference type="Proteomes" id="UP000060513"/>
    </source>
</evidence>
<dbReference type="EMBL" id="CP011340">
    <property type="protein sequence ID" value="ALC20458.1"/>
    <property type="molecule type" value="Genomic_DNA"/>
</dbReference>
<accession>A0A0M4D8G2</accession>
<dbReference type="KEGG" id="spri:SPRI_2152"/>
<feature type="domain" description="Cytoskeleton protein RodZ-like C-terminal" evidence="3">
    <location>
        <begin position="242"/>
        <end position="308"/>
    </location>
</feature>
<sequence>MYRCPDPGTTRPFRWRTKLHRPVAPPFRTTHRLNLQQVVTRSKGAPVSIGNSPEDDRPSVEDARPSIGHVLQQARVGAGLTVDEVSTSTRVRIPIVHAIEDDDFSLCGGDVYARGHIRMLARVVGLDPEPLVEQFDDEHGGRPAPTPAAPLFEAERIRPERRRPNWTAAMVAAIVAVVGFSGFTLFSDGESGSGNVAEGPASGTKPTPTDVRTTKPADPKPDPSDSAIAALPKDKVTVKLSATSDKSWISAKSHNGKVLFDGLLLKGESKTFQDDERVDLILGNAGAIELFVNGKKVQDEFKMGGVERLSYTKGDPEVG</sequence>
<feature type="region of interest" description="Disordered" evidence="1">
    <location>
        <begin position="191"/>
        <end position="228"/>
    </location>
</feature>
<dbReference type="InterPro" id="IPR010982">
    <property type="entry name" value="Lambda_DNA-bd_dom_sf"/>
</dbReference>
<dbReference type="PANTHER" id="PTHR34475:SF1">
    <property type="entry name" value="CYTOSKELETON PROTEIN RODZ"/>
    <property type="match status" value="1"/>
</dbReference>
<dbReference type="InterPro" id="IPR025194">
    <property type="entry name" value="RodZ-like_C"/>
</dbReference>
<dbReference type="AlphaFoldDB" id="A0A0M4D8G2"/>
<dbReference type="PANTHER" id="PTHR34475">
    <property type="match status" value="1"/>
</dbReference>
<reference evidence="4 5" key="1">
    <citation type="submission" date="2015-08" db="EMBL/GenBank/DDBJ databases">
        <title>Genome sequence of the pristinamycin over-producing bacterium Streptomyces pristinaespiralis HCCB10218.</title>
        <authorList>
            <person name="Tian J."/>
            <person name="Yang J."/>
            <person name="Li L."/>
            <person name="Ruan L."/>
            <person name="Wei W."/>
            <person name="Zheng G."/>
            <person name="Wei Z."/>
            <person name="Yang S."/>
            <person name="Ge M."/>
            <person name="Jiang W."/>
            <person name="Lu Y."/>
        </authorList>
    </citation>
    <scope>NUCLEOTIDE SEQUENCE [LARGE SCALE GENOMIC DNA]</scope>
    <source>
        <strain evidence="4 5">HCCB 10218</strain>
    </source>
</reference>
<proteinExistence type="predicted"/>
<name>A0A0M4D8G2_STRPR</name>
<dbReference type="GO" id="GO:0003677">
    <property type="term" value="F:DNA binding"/>
    <property type="evidence" value="ECO:0007669"/>
    <property type="project" value="InterPro"/>
</dbReference>
<feature type="transmembrane region" description="Helical" evidence="2">
    <location>
        <begin position="166"/>
        <end position="186"/>
    </location>
</feature>
<protein>
    <submittedName>
        <fullName evidence="4">Membrane protein</fullName>
    </submittedName>
</protein>
<keyword evidence="2" id="KW-1133">Transmembrane helix</keyword>
<evidence type="ECO:0000256" key="1">
    <source>
        <dbReference type="SAM" id="MobiDB-lite"/>
    </source>
</evidence>
<dbReference type="Proteomes" id="UP000060513">
    <property type="component" value="Chromosome"/>
</dbReference>